<gene>
    <name evidence="1" type="ORF">B6D57_04440</name>
</gene>
<accession>A0A1W9S072</accession>
<organism evidence="1 2">
    <name type="scientific">Candidatus Coatesbacteria bacterium 4484_99</name>
    <dbReference type="NCBI Taxonomy" id="1970774"/>
    <lineage>
        <taxon>Bacteria</taxon>
        <taxon>Candidatus Coatesiibacteriota</taxon>
    </lineage>
</organism>
<proteinExistence type="predicted"/>
<protein>
    <recommendedName>
        <fullName evidence="3">Outer membrane protein beta-barrel domain-containing protein</fullName>
    </recommendedName>
</protein>
<dbReference type="AlphaFoldDB" id="A0A1W9S072"/>
<comment type="caution">
    <text evidence="1">The sequence shown here is derived from an EMBL/GenBank/DDBJ whole genome shotgun (WGS) entry which is preliminary data.</text>
</comment>
<sequence length="171" mass="18576">MRWIILIVGLTTATNLFAYYTFEGGLLADTGTSVVVGLVAHFPQSKMLTLNGDFHYAYGSYKRGRVPVDISHHLFIPGVNMSVYFLKGRIESVEPYITFGGGAVLGIVSEDKEGVESETRFDPGGLVKIDFGCDFPIDAGVMPFVELGAWVIVDIIDSTDGNFALVAGIRF</sequence>
<dbReference type="EMBL" id="NATQ01000091">
    <property type="protein sequence ID" value="OQX90193.1"/>
    <property type="molecule type" value="Genomic_DNA"/>
</dbReference>
<evidence type="ECO:0000313" key="1">
    <source>
        <dbReference type="EMBL" id="OQX90193.1"/>
    </source>
</evidence>
<name>A0A1W9S072_9BACT</name>
<evidence type="ECO:0000313" key="2">
    <source>
        <dbReference type="Proteomes" id="UP000192611"/>
    </source>
</evidence>
<evidence type="ECO:0008006" key="3">
    <source>
        <dbReference type="Google" id="ProtNLM"/>
    </source>
</evidence>
<dbReference type="Proteomes" id="UP000192611">
    <property type="component" value="Unassembled WGS sequence"/>
</dbReference>
<reference evidence="2" key="1">
    <citation type="submission" date="2017-03" db="EMBL/GenBank/DDBJ databases">
        <title>Novel pathways for hydrocarbon cycling and metabolic interdependencies in hydrothermal sediment communities.</title>
        <authorList>
            <person name="Dombrowski N."/>
            <person name="Seitz K."/>
            <person name="Teske A."/>
            <person name="Baker B."/>
        </authorList>
    </citation>
    <scope>NUCLEOTIDE SEQUENCE [LARGE SCALE GENOMIC DNA]</scope>
</reference>